<dbReference type="Gene3D" id="3.30.43.10">
    <property type="entry name" value="Uridine Diphospho-n-acetylenolpyruvylglucosamine Reductase, domain 2"/>
    <property type="match status" value="1"/>
</dbReference>
<feature type="domain" description="FAD-binding PCMH-type" evidence="3">
    <location>
        <begin position="193"/>
        <end position="382"/>
    </location>
</feature>
<dbReference type="GO" id="GO:0016020">
    <property type="term" value="C:membrane"/>
    <property type="evidence" value="ECO:0007669"/>
    <property type="project" value="InterPro"/>
</dbReference>
<dbReference type="Pfam" id="PF04030">
    <property type="entry name" value="ALO"/>
    <property type="match status" value="1"/>
</dbReference>
<evidence type="ECO:0000259" key="3">
    <source>
        <dbReference type="PROSITE" id="PS51387"/>
    </source>
</evidence>
<reference evidence="4 5" key="1">
    <citation type="submission" date="2018-02" db="EMBL/GenBank/DDBJ databases">
        <authorList>
            <person name="Cohen D.B."/>
            <person name="Kent A.D."/>
        </authorList>
    </citation>
    <scope>NUCLEOTIDE SEQUENCE [LARGE SCALE GENOMIC DNA]</scope>
    <source>
        <strain evidence="4 5">ULC007</strain>
    </source>
</reference>
<evidence type="ECO:0000256" key="1">
    <source>
        <dbReference type="ARBA" id="ARBA00023002"/>
    </source>
</evidence>
<organism evidence="4 5">
    <name type="scientific">Phormidesmis priestleyi ULC007</name>
    <dbReference type="NCBI Taxonomy" id="1920490"/>
    <lineage>
        <taxon>Bacteria</taxon>
        <taxon>Bacillati</taxon>
        <taxon>Cyanobacteriota</taxon>
        <taxon>Cyanophyceae</taxon>
        <taxon>Leptolyngbyales</taxon>
        <taxon>Leptolyngbyaceae</taxon>
        <taxon>Phormidesmis</taxon>
    </lineage>
</organism>
<feature type="region of interest" description="Disordered" evidence="2">
    <location>
        <begin position="224"/>
        <end position="244"/>
    </location>
</feature>
<evidence type="ECO:0000313" key="5">
    <source>
        <dbReference type="Proteomes" id="UP000238634"/>
    </source>
</evidence>
<dbReference type="PANTHER" id="PTHR43762">
    <property type="entry name" value="L-GULONOLACTONE OXIDASE"/>
    <property type="match status" value="1"/>
</dbReference>
<dbReference type="InterPro" id="IPR036318">
    <property type="entry name" value="FAD-bd_PCMH-like_sf"/>
</dbReference>
<dbReference type="InterPro" id="IPR016167">
    <property type="entry name" value="FAD-bd_PCMH_sub1"/>
</dbReference>
<keyword evidence="5" id="KW-1185">Reference proteome</keyword>
<name>A0A2T1D441_9CYAN</name>
<keyword evidence="1" id="KW-0560">Oxidoreductase</keyword>
<dbReference type="AlphaFoldDB" id="A0A2T1D441"/>
<dbReference type="PROSITE" id="PS51387">
    <property type="entry name" value="FAD_PCMH"/>
    <property type="match status" value="1"/>
</dbReference>
<dbReference type="EMBL" id="PVWG01000066">
    <property type="protein sequence ID" value="PSB15227.1"/>
    <property type="molecule type" value="Genomic_DNA"/>
</dbReference>
<gene>
    <name evidence="4" type="ORF">C7B65_24890</name>
</gene>
<feature type="region of interest" description="Disordered" evidence="2">
    <location>
        <begin position="1"/>
        <end position="25"/>
    </location>
</feature>
<comment type="caution">
    <text evidence="4">The sequence shown here is derived from an EMBL/GenBank/DDBJ whole genome shotgun (WGS) entry which is preliminary data.</text>
</comment>
<dbReference type="InterPro" id="IPR007173">
    <property type="entry name" value="ALO_C"/>
</dbReference>
<accession>A0A2T1D441</accession>
<dbReference type="GO" id="GO:0071949">
    <property type="term" value="F:FAD binding"/>
    <property type="evidence" value="ECO:0007669"/>
    <property type="project" value="InterPro"/>
</dbReference>
<reference evidence="4 5" key="2">
    <citation type="submission" date="2018-03" db="EMBL/GenBank/DDBJ databases">
        <title>The ancient ancestry and fast evolution of plastids.</title>
        <authorList>
            <person name="Moore K.R."/>
            <person name="Magnabosco C."/>
            <person name="Momper L."/>
            <person name="Gold D.A."/>
            <person name="Bosak T."/>
            <person name="Fournier G.P."/>
        </authorList>
    </citation>
    <scope>NUCLEOTIDE SEQUENCE [LARGE SCALE GENOMIC DNA]</scope>
    <source>
        <strain evidence="4 5">ULC007</strain>
    </source>
</reference>
<dbReference type="GO" id="GO:0003885">
    <property type="term" value="F:D-arabinono-1,4-lactone oxidase activity"/>
    <property type="evidence" value="ECO:0007669"/>
    <property type="project" value="InterPro"/>
</dbReference>
<protein>
    <submittedName>
        <fullName evidence="4">FAD-linked oxidoreductase</fullName>
    </submittedName>
</protein>
<dbReference type="SUPFAM" id="SSF56176">
    <property type="entry name" value="FAD-binding/transporter-associated domain-like"/>
    <property type="match status" value="1"/>
</dbReference>
<dbReference type="InterPro" id="IPR016166">
    <property type="entry name" value="FAD-bd_PCMH"/>
</dbReference>
<dbReference type="PANTHER" id="PTHR43762:SF1">
    <property type="entry name" value="D-ARABINONO-1,4-LACTONE OXIDASE"/>
    <property type="match status" value="1"/>
</dbReference>
<evidence type="ECO:0000256" key="2">
    <source>
        <dbReference type="SAM" id="MobiDB-lite"/>
    </source>
</evidence>
<dbReference type="InterPro" id="IPR016169">
    <property type="entry name" value="FAD-bd_PCMH_sub2"/>
</dbReference>
<dbReference type="Proteomes" id="UP000238634">
    <property type="component" value="Unassembled WGS sequence"/>
</dbReference>
<evidence type="ECO:0000313" key="4">
    <source>
        <dbReference type="EMBL" id="PSB15227.1"/>
    </source>
</evidence>
<proteinExistence type="predicted"/>
<dbReference type="Gene3D" id="3.30.465.10">
    <property type="match status" value="1"/>
</dbReference>
<sequence length="715" mass="78793">MNRDSDSGPGDVDPKEILVDGDRLEQEPLSKTATAEILGGSKYRRVKCFNKSNGTFVGYLSSRNSQSTALGIGEHYPPSECYWMEKGEWQYLAQKTSPNDRCLGISDSWYACWSLQQSGKSSGYYTNVIHNADGTISPGNYPDRFLTGPYRSLGIDWVWWAEANDPDILVCELELATAPTWVNWSGNIKHVPALDNGTYYYTPKNHAELTTMLAEARRKGATTIRVSGQRHSQPPLVADDNRKAPPKTTTTYIVDMSCYVDVGDQGMVMGPGPNQVTVKPGIREDALDAFLSKNNKMMKTVTAGGFFSIGGMTAVDVHGGTVDGPILAETASSFTIMNADGKEQTIDANSPSVNGWSPLQFARVSLGGLGIVTKIVLDVLPRPYATTLKGEVKNYLCEDKAAFISTFKKMLTGPSKHDRMEVFYTPYAAAPNLPFPVSLENFLVLSWDIVNNPAEKIPNESVTPQTACALAGSDEFGAPYVSGIKDFALPSVRASQYYPNAYDPFHTPPIPPSGFVKIAMDVIESQANTANQVHSDLWLVESAQVIFMSYFIELPDLDEKGLAKVWDGLAVVGNQTIEQDAFHIAAPLEFRFVKSGNTAMSGSYSTKPTYFINLDLIGWIEPSPAAEYPTKLLQFFADVERDWVAMGGLPHNGKMYGFYDPHQPTGTHSAPFNRNFLSMLRKLRGERLTAFNAFRKALDPSNLFYNDFLRQLLEA</sequence>
<dbReference type="InterPro" id="IPR010031">
    <property type="entry name" value="FAD_lactone_oxidase-like"/>
</dbReference>